<dbReference type="GO" id="GO:0051287">
    <property type="term" value="F:NAD binding"/>
    <property type="evidence" value="ECO:0007669"/>
    <property type="project" value="InterPro"/>
</dbReference>
<dbReference type="Gene3D" id="1.20.5.100">
    <property type="entry name" value="Cytochrome c1, transmembrane anchor, C-terminal"/>
    <property type="match status" value="1"/>
</dbReference>
<dbReference type="SUPFAM" id="SSF48179">
    <property type="entry name" value="6-phosphogluconate dehydrogenase C-terminal domain-like"/>
    <property type="match status" value="1"/>
</dbReference>
<dbReference type="PIRSF" id="PIRSF000124">
    <property type="entry name" value="UDPglc_GDPman_dh"/>
    <property type="match status" value="1"/>
</dbReference>
<feature type="binding site" evidence="10">
    <location>
        <begin position="234"/>
        <end position="238"/>
    </location>
    <ligand>
        <name>substrate</name>
    </ligand>
</feature>
<feature type="binding site" evidence="11">
    <location>
        <begin position="98"/>
        <end position="102"/>
    </location>
    <ligand>
        <name>NAD(+)</name>
        <dbReference type="ChEBI" id="CHEBI:57540"/>
    </ligand>
</feature>
<dbReference type="SMART" id="SM00984">
    <property type="entry name" value="UDPG_MGDP_dh_C"/>
    <property type="match status" value="1"/>
</dbReference>
<dbReference type="FunFam" id="1.20.5.100:FF:000001">
    <property type="entry name" value="UDP-glucose 6-dehydrogenase"/>
    <property type="match status" value="1"/>
</dbReference>
<evidence type="ECO:0000256" key="8">
    <source>
        <dbReference type="PIRNR" id="PIRNR000124"/>
    </source>
</evidence>
<feature type="domain" description="UDP-glucose/GDP-mannose dehydrogenase C-terminal" evidence="12">
    <location>
        <begin position="346"/>
        <end position="459"/>
    </location>
</feature>
<evidence type="ECO:0000256" key="9">
    <source>
        <dbReference type="PIRSR" id="PIRSR500133-1"/>
    </source>
</evidence>
<feature type="binding site" evidence="10">
    <location>
        <position position="274"/>
    </location>
    <ligand>
        <name>substrate</name>
    </ligand>
</feature>
<feature type="binding site" evidence="10">
    <location>
        <position position="454"/>
    </location>
    <ligand>
        <name>substrate</name>
    </ligand>
</feature>
<dbReference type="InterPro" id="IPR036220">
    <property type="entry name" value="UDP-Glc/GDP-Man_DH_C_sf"/>
</dbReference>
<dbReference type="SUPFAM" id="SSF51735">
    <property type="entry name" value="NAD(P)-binding Rossmann-fold domains"/>
    <property type="match status" value="1"/>
</dbReference>
<dbReference type="SUPFAM" id="SSF52413">
    <property type="entry name" value="UDP-glucose/GDP-mannose dehydrogenase C-terminal domain"/>
    <property type="match status" value="1"/>
</dbReference>
<sequence length="490" mass="53830">MRNSSLQISTPTVKKICCIGAGYVGGPTSAVIALKCPEVQVFVCDCSQKRIDAWKTDELPLKEPGLLDVVKQCRGKNLHFSTEVELHASEADLIFVCVNTPTKKYGIGMGQAADLTTIEAVARTLASCCKESKVIVEKSTVPVRAAARVAELLNFPGVNGQATTVEHAVLSNPEFLAEGTAINDLLNPDRVLIGGDENSEVSRRGIEMLTWIYEHWIPRDSILVTSVWSSELSKLAANAFLAQRISSINAVSAICEATGADVREVSQAISLDTRIGPYFLKASLGFGGSCFKKDILNLTYICQSLNLTEVATYWNAVLQMNEHQMNRFGRCILDSLFNNLRGKRIAIFGFAFKKDTGDTRESAAITVCSMLLSEYANLFIYDPQVPREAIFTDLNEQIGHTLVASNVTVCNSAAEAAEAAHAIVICTEWDEFKNLDYRELYNRMQKPAFLFDGRLIVDHAELRAIGFQVKAIGINLQERVLSPPFSPSHH</sequence>
<dbReference type="GO" id="GO:0006024">
    <property type="term" value="P:glycosaminoglycan biosynthetic process"/>
    <property type="evidence" value="ECO:0007669"/>
    <property type="project" value="TreeGrafter"/>
</dbReference>
<dbReference type="InterPro" id="IPR014026">
    <property type="entry name" value="UDP-Glc/GDP-Man_DH_dimer"/>
</dbReference>
<dbReference type="EMBL" id="GEEE01015676">
    <property type="protein sequence ID" value="JAP47549.1"/>
    <property type="molecule type" value="Transcribed_RNA"/>
</dbReference>
<dbReference type="GO" id="GO:0006065">
    <property type="term" value="P:UDP-glucuronate biosynthetic process"/>
    <property type="evidence" value="ECO:0007669"/>
    <property type="project" value="UniProtKB-UniPathway"/>
</dbReference>
<evidence type="ECO:0000256" key="4">
    <source>
        <dbReference type="ARBA" id="ARBA00015132"/>
    </source>
</evidence>
<dbReference type="NCBIfam" id="TIGR03026">
    <property type="entry name" value="NDP-sugDHase"/>
    <property type="match status" value="1"/>
</dbReference>
<feature type="binding site" evidence="11">
    <location>
        <position position="50"/>
    </location>
    <ligand>
        <name>NAD(+)</name>
        <dbReference type="ChEBI" id="CHEBI:57540"/>
    </ligand>
</feature>
<organism evidence="13">
    <name type="scientific">Schistocephalus solidus</name>
    <name type="common">Tapeworm</name>
    <dbReference type="NCBI Taxonomy" id="70667"/>
    <lineage>
        <taxon>Eukaryota</taxon>
        <taxon>Metazoa</taxon>
        <taxon>Spiralia</taxon>
        <taxon>Lophotrochozoa</taxon>
        <taxon>Platyhelminthes</taxon>
        <taxon>Cestoda</taxon>
        <taxon>Eucestoda</taxon>
        <taxon>Diphyllobothriidea</taxon>
        <taxon>Diphyllobothriidae</taxon>
        <taxon>Schistocephalus</taxon>
    </lineage>
</organism>
<feature type="binding site" evidence="11">
    <location>
        <begin position="139"/>
        <end position="140"/>
    </location>
    <ligand>
        <name>NAD(+)</name>
        <dbReference type="ChEBI" id="CHEBI:57540"/>
    </ligand>
</feature>
<feature type="binding site" evidence="10">
    <location>
        <begin position="281"/>
        <end position="287"/>
    </location>
    <ligand>
        <name>substrate</name>
    </ligand>
</feature>
<dbReference type="EC" id="1.1.1.22" evidence="3 8"/>
<evidence type="ECO:0000256" key="11">
    <source>
        <dbReference type="PIRSR" id="PIRSR500133-3"/>
    </source>
</evidence>
<evidence type="ECO:0000256" key="2">
    <source>
        <dbReference type="ARBA" id="ARBA00006601"/>
    </source>
</evidence>
<accession>A0A0X3P6Q4</accession>
<proteinExistence type="inferred from homology"/>
<dbReference type="InterPro" id="IPR017476">
    <property type="entry name" value="UDP-Glc/GDP-Man"/>
</dbReference>
<dbReference type="Pfam" id="PF00984">
    <property type="entry name" value="UDPG_MGDP_dh"/>
    <property type="match status" value="1"/>
</dbReference>
<dbReference type="InterPro" id="IPR036291">
    <property type="entry name" value="NAD(P)-bd_dom_sf"/>
</dbReference>
<evidence type="ECO:0000256" key="10">
    <source>
        <dbReference type="PIRSR" id="PIRSR500133-2"/>
    </source>
</evidence>
<dbReference type="InterPro" id="IPR008927">
    <property type="entry name" value="6-PGluconate_DH-like_C_sf"/>
</dbReference>
<evidence type="ECO:0000256" key="3">
    <source>
        <dbReference type="ARBA" id="ARBA00012954"/>
    </source>
</evidence>
<dbReference type="PANTHER" id="PTHR11374:SF3">
    <property type="entry name" value="UDP-GLUCOSE 6-DEHYDROGENASE"/>
    <property type="match status" value="1"/>
</dbReference>
<dbReference type="AlphaFoldDB" id="A0A0X3P6Q4"/>
<feature type="binding site" evidence="10">
    <location>
        <begin position="352"/>
        <end position="353"/>
    </location>
    <ligand>
        <name>substrate</name>
    </ligand>
</feature>
<feature type="active site" description="Nucleophile" evidence="9">
    <location>
        <position position="290"/>
    </location>
</feature>
<dbReference type="GO" id="GO:0003979">
    <property type="term" value="F:UDP-glucose 6-dehydrogenase activity"/>
    <property type="evidence" value="ECO:0007669"/>
    <property type="project" value="UniProtKB-EC"/>
</dbReference>
<dbReference type="InterPro" id="IPR014027">
    <property type="entry name" value="UDP-Glc/GDP-Man_DH_C"/>
</dbReference>
<reference evidence="13" key="1">
    <citation type="submission" date="2016-01" db="EMBL/GenBank/DDBJ databases">
        <title>Reference transcriptome for the parasite Schistocephalus solidus: insights into the molecular evolution of parasitism.</title>
        <authorList>
            <person name="Hebert F.O."/>
            <person name="Grambauer S."/>
            <person name="Barber I."/>
            <person name="Landry C.R."/>
            <person name="Aubin-Horth N."/>
        </authorList>
    </citation>
    <scope>NUCLEOTIDE SEQUENCE</scope>
</reference>
<evidence type="ECO:0000256" key="7">
    <source>
        <dbReference type="ARBA" id="ARBA00047473"/>
    </source>
</evidence>
<feature type="binding site" evidence="11">
    <location>
        <position position="178"/>
    </location>
    <ligand>
        <name>NAD(+)</name>
        <dbReference type="ChEBI" id="CHEBI:57540"/>
    </ligand>
</feature>
<dbReference type="Gene3D" id="3.40.50.720">
    <property type="entry name" value="NAD(P)-binding Rossmann-like Domain"/>
    <property type="match status" value="2"/>
</dbReference>
<name>A0A0X3P6Q4_SCHSO</name>
<comment type="catalytic activity">
    <reaction evidence="7 8">
        <text>UDP-alpha-D-glucose + 2 NAD(+) + H2O = UDP-alpha-D-glucuronate + 2 NADH + 3 H(+)</text>
        <dbReference type="Rhea" id="RHEA:23596"/>
        <dbReference type="ChEBI" id="CHEBI:15377"/>
        <dbReference type="ChEBI" id="CHEBI:15378"/>
        <dbReference type="ChEBI" id="CHEBI:57540"/>
        <dbReference type="ChEBI" id="CHEBI:57945"/>
        <dbReference type="ChEBI" id="CHEBI:58052"/>
        <dbReference type="ChEBI" id="CHEBI:58885"/>
        <dbReference type="EC" id="1.1.1.22"/>
    </reaction>
</comment>
<comment type="pathway">
    <text evidence="1">Nucleotide-sugar biosynthesis; UDP-alpha-D-glucuronate biosynthesis; UDP-alpha-D-glucuronate from UDP-alpha-D-glucose: step 1/1.</text>
</comment>
<dbReference type="InterPro" id="IPR028356">
    <property type="entry name" value="UDPglc_DH_euk"/>
</dbReference>
<evidence type="ECO:0000313" key="13">
    <source>
        <dbReference type="EMBL" id="JAP47549.1"/>
    </source>
</evidence>
<evidence type="ECO:0000256" key="1">
    <source>
        <dbReference type="ARBA" id="ARBA00004701"/>
    </source>
</evidence>
<feature type="binding site" evidence="11">
    <location>
        <begin position="20"/>
        <end position="25"/>
    </location>
    <ligand>
        <name>NAD(+)</name>
        <dbReference type="ChEBI" id="CHEBI:57540"/>
    </ligand>
</feature>
<dbReference type="GO" id="GO:0005634">
    <property type="term" value="C:nucleus"/>
    <property type="evidence" value="ECO:0007669"/>
    <property type="project" value="TreeGrafter"/>
</dbReference>
<evidence type="ECO:0000256" key="5">
    <source>
        <dbReference type="ARBA" id="ARBA00023002"/>
    </source>
</evidence>
<feature type="binding site" evidence="11">
    <location>
        <begin position="290"/>
        <end position="293"/>
    </location>
    <ligand>
        <name>NAD(+)</name>
        <dbReference type="ChEBI" id="CHEBI:57540"/>
    </ligand>
</feature>
<protein>
    <recommendedName>
        <fullName evidence="4 8">UDP-glucose 6-dehydrogenase</fullName>
        <ecNumber evidence="3 8">1.1.1.22</ecNumber>
    </recommendedName>
</protein>
<dbReference type="FunFam" id="3.40.50.720:FF:000032">
    <property type="entry name" value="UDP-glucose 6-dehydrogenase"/>
    <property type="match status" value="1"/>
</dbReference>
<keyword evidence="5 8" id="KW-0560">Oxidoreductase</keyword>
<dbReference type="InterPro" id="IPR001732">
    <property type="entry name" value="UDP-Glc/GDP-Man_DH_N"/>
</dbReference>
<dbReference type="PIRSF" id="PIRSF500133">
    <property type="entry name" value="UDPglc_DH_euk"/>
    <property type="match status" value="1"/>
</dbReference>
<dbReference type="FunFam" id="3.40.50.720:FF:000114">
    <property type="entry name" value="UDP-glucose 6-dehydrogenase"/>
    <property type="match status" value="1"/>
</dbReference>
<feature type="binding site" evidence="11">
    <location>
        <position position="360"/>
    </location>
    <ligand>
        <name>NAD(+)</name>
        <dbReference type="ChEBI" id="CHEBI:57540"/>
    </ligand>
</feature>
<comment type="function">
    <text evidence="8">Involved in the biosynthesis of glycosaminoglycans; hyaluronan, chondroitin sulfate, and heparan sulfate.</text>
</comment>
<keyword evidence="6 8" id="KW-0520">NAD</keyword>
<evidence type="ECO:0000256" key="6">
    <source>
        <dbReference type="ARBA" id="ARBA00023027"/>
    </source>
</evidence>
<gene>
    <name evidence="13" type="primary">UGDH</name>
    <name evidence="13" type="ORF">TR139768</name>
</gene>
<dbReference type="Pfam" id="PF03721">
    <property type="entry name" value="UDPG_MGDP_dh_N"/>
    <property type="match status" value="1"/>
</dbReference>
<comment type="similarity">
    <text evidence="2 8">Belongs to the UDP-glucose/GDP-mannose dehydrogenase family.</text>
</comment>
<dbReference type="UniPathway" id="UPA00038">
    <property type="reaction ID" value="UER00491"/>
</dbReference>
<dbReference type="Pfam" id="PF03720">
    <property type="entry name" value="UDPG_MGDP_dh_C"/>
    <property type="match status" value="1"/>
</dbReference>
<feature type="binding site" evidence="10">
    <location>
        <begin position="174"/>
        <end position="178"/>
    </location>
    <ligand>
        <name>substrate</name>
    </ligand>
</feature>
<dbReference type="PANTHER" id="PTHR11374">
    <property type="entry name" value="UDP-GLUCOSE DEHYDROGENASE/UDP-MANNAC DEHYDROGENASE"/>
    <property type="match status" value="1"/>
</dbReference>
<feature type="binding site" evidence="11">
    <location>
        <position position="45"/>
    </location>
    <ligand>
        <name>NAD(+)</name>
        <dbReference type="ChEBI" id="CHEBI:57540"/>
    </ligand>
</feature>
<evidence type="ECO:0000259" key="12">
    <source>
        <dbReference type="SMART" id="SM00984"/>
    </source>
</evidence>